<dbReference type="SUPFAM" id="SSF52540">
    <property type="entry name" value="P-loop containing nucleoside triphosphate hydrolases"/>
    <property type="match status" value="1"/>
</dbReference>
<dbReference type="GO" id="GO:0005886">
    <property type="term" value="C:plasma membrane"/>
    <property type="evidence" value="ECO:0007669"/>
    <property type="project" value="UniProtKB-ARBA"/>
</dbReference>
<evidence type="ECO:0000259" key="7">
    <source>
        <dbReference type="PROSITE" id="PS50011"/>
    </source>
</evidence>
<dbReference type="GO" id="GO:0000155">
    <property type="term" value="F:phosphorelay sensor kinase activity"/>
    <property type="evidence" value="ECO:0007669"/>
    <property type="project" value="InterPro"/>
</dbReference>
<dbReference type="InterPro" id="IPR029016">
    <property type="entry name" value="GAF-like_dom_sf"/>
</dbReference>
<dbReference type="PRINTS" id="PR00344">
    <property type="entry name" value="BCTRLSENSOR"/>
</dbReference>
<dbReference type="InterPro" id="IPR004358">
    <property type="entry name" value="Sig_transdc_His_kin-like_C"/>
</dbReference>
<dbReference type="PANTHER" id="PTHR43642:SF1">
    <property type="entry name" value="HYBRID SIGNAL TRANSDUCTION HISTIDINE KINASE G"/>
    <property type="match status" value="1"/>
</dbReference>
<dbReference type="Pfam" id="PF00512">
    <property type="entry name" value="HisKA"/>
    <property type="match status" value="1"/>
</dbReference>
<reference evidence="9 10" key="1">
    <citation type="submission" date="2017-05" db="EMBL/GenBank/DDBJ databases">
        <title>Genomic insights into alkan degradation activity of Oleiphilus messinensis.</title>
        <authorList>
            <person name="Kozyavkin S.A."/>
            <person name="Slesarev A.I."/>
            <person name="Golyshin P.N."/>
            <person name="Korzhenkov A."/>
            <person name="Golyshina O.N."/>
            <person name="Toshchakov S.V."/>
        </authorList>
    </citation>
    <scope>NUCLEOTIDE SEQUENCE [LARGE SCALE GENOMIC DNA]</scope>
    <source>
        <strain evidence="9 10">ME102</strain>
    </source>
</reference>
<dbReference type="SUPFAM" id="SSF48452">
    <property type="entry name" value="TPR-like"/>
    <property type="match status" value="1"/>
</dbReference>
<dbReference type="RefSeq" id="WP_087459485.1">
    <property type="nucleotide sequence ID" value="NZ_CP021425.1"/>
</dbReference>
<evidence type="ECO:0000256" key="3">
    <source>
        <dbReference type="ARBA" id="ARBA00022553"/>
    </source>
</evidence>
<evidence type="ECO:0000313" key="9">
    <source>
        <dbReference type="EMBL" id="ARU54264.1"/>
    </source>
</evidence>
<dbReference type="Pfam" id="PF01590">
    <property type="entry name" value="GAF"/>
    <property type="match status" value="1"/>
</dbReference>
<dbReference type="InterPro" id="IPR003661">
    <property type="entry name" value="HisK_dim/P_dom"/>
</dbReference>
<evidence type="ECO:0000256" key="6">
    <source>
        <dbReference type="SAM" id="Coils"/>
    </source>
</evidence>
<dbReference type="KEGG" id="ome:OLMES_0156"/>
<dbReference type="Gene3D" id="1.10.287.130">
    <property type="match status" value="1"/>
</dbReference>
<dbReference type="PANTHER" id="PTHR43642">
    <property type="entry name" value="HYBRID SIGNAL TRANSDUCTION HISTIDINE KINASE G"/>
    <property type="match status" value="1"/>
</dbReference>
<sequence length="1773" mass="199510">MPDQPSGYRQLQVIYSSANTRIYRARRVQDECPVVLRTAGGGVASPSQYAALAFMREVLGLFDHPGIIHVADWVDDRQSPWLVMEDIEGIDLFQFVENQPDGLVIEAFLNIAMQLADALSVIHHAQVIHKDLHPGNLIVNPHTLAVQVIDFGLASLLSREQPVLEAPENLEGMLAYISPEQTGRMNRALDYRTDFYTLGVTFYYLLTGKLPFVADDALGMVYAHMAVRQTSVHLIRNDVPVVVSRIVDKLLSKNAEDRYQSALGLKADLQQCMAWLEQKNDAPEFILGQQDISDRFQISQTLYGRATEVERLLSSFKQVITGQPRLLAVAGYSGVGKSALVHEIHKPIAAHNGVFISGKFDQFQRNTPYSALKAALKGWLTSVLSQPEGALSGLRRQLLETLGERARLLIDFMPEFQPLLGALAPLPELGAQETQARFNMLFQRFIQCVTRTQPWVLFIDDIQWADRGTLNILPEILSEPDCRILIVVAYRDNEVDDLHPAILMLQRLKAMHGNQEQSGVATISLSPLTELDIQQLLMDALHRKQLEVKPLAEMVRRKAGGNPFFTIEFLKTLYRKKLLDFDLTRQHWHWEMQAIAAESITDNVVDLMLERMQSLPPETQSVLQYAACIGSRFDLETLAIVTQTSMAECARALWPALKEGLLLQEGGDWFLGMVGPGQDGQNDLTEIAHETGMERAISQWIPRCKFLHDRMLQAAYESLTATRRADIHLSIGRLLYAHWQTDAQRVSVFAIVEQFNHSLDRVEQAAERLDLAMLNLEAARKAKQSSVWEAATEFATLALSLLPEQHWHTHYQTSYELLNIRGECEYLSGDIQAAEASYDWLLQHTRDDEDKAEQCAQRVIQQIGKAQYQSGIEFGRSGLQYLGITIPSESEELSRALALIRSEIEQTLLHVPLTEIRALPHSQERADQLVIYILTNLGICGMLLGHRQLFAFCAIKCLLVTIKYGICDLTPQVLAAFGLLQNMDEDYDHAFVAGQQALQLRKTFPHCREEASMLNGVAFGSYHLKAKPEDVINLYREGYAVGIRTGELARSAVCLAGELMVMAYNGASLPSVQEHILKCEMFASKNQLRLIYVSILRNFINSLIERKNFLSSDHFTDVENQILLQEYFKSYHDQFLFRFYYFSGESVEKTHQIAKAAVLANETVRNLPFNPDFYFLICLFALNIERRGSEIADPTLSEWSKSIYQDYFAKLKALHAFYPPNHTCKIALLEAESQALSGAVIDVVGPRYQHAIDSAKEQGFTHIAALAAEHYGRCLIDRGLAYLAKSLIQDAYDLYNLWGCKVKLNRLSEEFEFLSTTQTDPSHLSPQSKNTASSSKQLMAESLDYASIVKASQAISGELTLRTLTEKVLELIMENAGAQVGALVLRAGDEAFLEARIDHSRDERVFLPHAPLAQVDQLPVAIISLALRTGERINLVNASQSGAFVADPYVQTRQSKSILCLPVRYRETQFGVLYLENTLSTSAFTDERLDTIKMLMTQAAISFENARLYEAVSELNQNLEEKVAVRTKELATANRELEAFSYSISHDLRAPLRVIEGYSTAVLEDYAEQLDADGQLFLTKIVGSAKQMNSLIHGLLDLARLQRQELISAPIDLSAIAADIVKQLQQQEPERCANIRIERGLSVRGDERMMRSVIENLLNNAWKYSAKKTYTEIHFGQKPLSACKPAHRPEFESLPENTRVFFIKDNGAGFDMKYADKLFATFQRLHNDREFEGTGIGLATVKRIIERHGGRIWAQSSVDQGATFYFMVGVEGD</sequence>
<feature type="domain" description="Protein kinase" evidence="7">
    <location>
        <begin position="8"/>
        <end position="276"/>
    </location>
</feature>
<dbReference type="SUPFAM" id="SSF55781">
    <property type="entry name" value="GAF domain-like"/>
    <property type="match status" value="1"/>
</dbReference>
<dbReference type="InterPro" id="IPR053159">
    <property type="entry name" value="Hybrid_Histidine_Kinase"/>
</dbReference>
<dbReference type="CDD" id="cd00082">
    <property type="entry name" value="HisKA"/>
    <property type="match status" value="1"/>
</dbReference>
<dbReference type="CDD" id="cd14014">
    <property type="entry name" value="STKc_PknB_like"/>
    <property type="match status" value="1"/>
</dbReference>
<dbReference type="InterPro" id="IPR005467">
    <property type="entry name" value="His_kinase_dom"/>
</dbReference>
<dbReference type="Gene3D" id="3.30.450.40">
    <property type="match status" value="1"/>
</dbReference>
<accession>A0A1Y0I481</accession>
<dbReference type="InterPro" id="IPR036890">
    <property type="entry name" value="HATPase_C_sf"/>
</dbReference>
<dbReference type="InterPro" id="IPR003018">
    <property type="entry name" value="GAF"/>
</dbReference>
<organism evidence="9 10">
    <name type="scientific">Oleiphilus messinensis</name>
    <dbReference type="NCBI Taxonomy" id="141451"/>
    <lineage>
        <taxon>Bacteria</taxon>
        <taxon>Pseudomonadati</taxon>
        <taxon>Pseudomonadota</taxon>
        <taxon>Gammaproteobacteria</taxon>
        <taxon>Oceanospirillales</taxon>
        <taxon>Oleiphilaceae</taxon>
        <taxon>Oleiphilus</taxon>
    </lineage>
</organism>
<dbReference type="Pfam" id="PF13191">
    <property type="entry name" value="AAA_16"/>
    <property type="match status" value="1"/>
</dbReference>
<keyword evidence="10" id="KW-1185">Reference proteome</keyword>
<evidence type="ECO:0000256" key="4">
    <source>
        <dbReference type="ARBA" id="ARBA00022679"/>
    </source>
</evidence>
<evidence type="ECO:0000313" key="10">
    <source>
        <dbReference type="Proteomes" id="UP000196027"/>
    </source>
</evidence>
<dbReference type="SMART" id="SM00388">
    <property type="entry name" value="HisKA"/>
    <property type="match status" value="1"/>
</dbReference>
<dbReference type="Pfam" id="PF00069">
    <property type="entry name" value="Pkinase"/>
    <property type="match status" value="1"/>
</dbReference>
<feature type="coiled-coil region" evidence="6">
    <location>
        <begin position="752"/>
        <end position="782"/>
    </location>
</feature>
<keyword evidence="5 9" id="KW-0418">Kinase</keyword>
<evidence type="ECO:0000256" key="1">
    <source>
        <dbReference type="ARBA" id="ARBA00000085"/>
    </source>
</evidence>
<dbReference type="Gene3D" id="3.30.565.10">
    <property type="entry name" value="Histidine kinase-like ATPase, C-terminal domain"/>
    <property type="match status" value="1"/>
</dbReference>
<dbReference type="InterPro" id="IPR000719">
    <property type="entry name" value="Prot_kinase_dom"/>
</dbReference>
<dbReference type="PROSITE" id="PS50109">
    <property type="entry name" value="HIS_KIN"/>
    <property type="match status" value="1"/>
</dbReference>
<dbReference type="GO" id="GO:0005524">
    <property type="term" value="F:ATP binding"/>
    <property type="evidence" value="ECO:0007669"/>
    <property type="project" value="InterPro"/>
</dbReference>
<dbReference type="Gene3D" id="1.25.40.10">
    <property type="entry name" value="Tetratricopeptide repeat domain"/>
    <property type="match status" value="1"/>
</dbReference>
<dbReference type="SUPFAM" id="SSF56112">
    <property type="entry name" value="Protein kinase-like (PK-like)"/>
    <property type="match status" value="1"/>
</dbReference>
<dbReference type="InterPro" id="IPR036097">
    <property type="entry name" value="HisK_dim/P_sf"/>
</dbReference>
<gene>
    <name evidence="9" type="ORF">OLMES_0156</name>
</gene>
<dbReference type="InterPro" id="IPR003594">
    <property type="entry name" value="HATPase_dom"/>
</dbReference>
<feature type="domain" description="Histidine kinase" evidence="8">
    <location>
        <begin position="1543"/>
        <end position="1772"/>
    </location>
</feature>
<dbReference type="Proteomes" id="UP000196027">
    <property type="component" value="Chromosome"/>
</dbReference>
<evidence type="ECO:0000256" key="2">
    <source>
        <dbReference type="ARBA" id="ARBA00012438"/>
    </source>
</evidence>
<dbReference type="OrthoDB" id="9801841at2"/>
<evidence type="ECO:0000259" key="8">
    <source>
        <dbReference type="PROSITE" id="PS50109"/>
    </source>
</evidence>
<dbReference type="EMBL" id="CP021425">
    <property type="protein sequence ID" value="ARU54264.1"/>
    <property type="molecule type" value="Genomic_DNA"/>
</dbReference>
<dbReference type="Pfam" id="PF02518">
    <property type="entry name" value="HATPase_c"/>
    <property type="match status" value="1"/>
</dbReference>
<dbReference type="Gene3D" id="1.10.510.10">
    <property type="entry name" value="Transferase(Phosphotransferase) domain 1"/>
    <property type="match status" value="1"/>
</dbReference>
<protein>
    <recommendedName>
        <fullName evidence="2">histidine kinase</fullName>
        <ecNumber evidence="2">2.7.13.3</ecNumber>
    </recommendedName>
</protein>
<dbReference type="InterPro" id="IPR011009">
    <property type="entry name" value="Kinase-like_dom_sf"/>
</dbReference>
<dbReference type="InterPro" id="IPR011990">
    <property type="entry name" value="TPR-like_helical_dom_sf"/>
</dbReference>
<keyword evidence="6" id="KW-0175">Coiled coil</keyword>
<name>A0A1Y0I481_9GAMM</name>
<dbReference type="SMART" id="SM00065">
    <property type="entry name" value="GAF"/>
    <property type="match status" value="1"/>
</dbReference>
<dbReference type="EC" id="2.7.13.3" evidence="2"/>
<evidence type="ECO:0000256" key="5">
    <source>
        <dbReference type="ARBA" id="ARBA00022777"/>
    </source>
</evidence>
<dbReference type="PROSITE" id="PS50011">
    <property type="entry name" value="PROTEIN_KINASE_DOM"/>
    <property type="match status" value="1"/>
</dbReference>
<keyword evidence="4" id="KW-0808">Transferase</keyword>
<dbReference type="SUPFAM" id="SSF55874">
    <property type="entry name" value="ATPase domain of HSP90 chaperone/DNA topoisomerase II/histidine kinase"/>
    <property type="match status" value="1"/>
</dbReference>
<proteinExistence type="predicted"/>
<dbReference type="SMART" id="SM00387">
    <property type="entry name" value="HATPase_c"/>
    <property type="match status" value="1"/>
</dbReference>
<dbReference type="InterPro" id="IPR041664">
    <property type="entry name" value="AAA_16"/>
</dbReference>
<comment type="catalytic activity">
    <reaction evidence="1">
        <text>ATP + protein L-histidine = ADP + protein N-phospho-L-histidine.</text>
        <dbReference type="EC" id="2.7.13.3"/>
    </reaction>
</comment>
<keyword evidence="3" id="KW-0597">Phosphoprotein</keyword>
<dbReference type="Gene3D" id="3.40.50.300">
    <property type="entry name" value="P-loop containing nucleotide triphosphate hydrolases"/>
    <property type="match status" value="1"/>
</dbReference>
<dbReference type="FunFam" id="3.30.565.10:FF:000006">
    <property type="entry name" value="Sensor histidine kinase WalK"/>
    <property type="match status" value="1"/>
</dbReference>
<dbReference type="InterPro" id="IPR027417">
    <property type="entry name" value="P-loop_NTPase"/>
</dbReference>
<dbReference type="SUPFAM" id="SSF47384">
    <property type="entry name" value="Homodimeric domain of signal transducing histidine kinase"/>
    <property type="match status" value="1"/>
</dbReference>